<feature type="compositionally biased region" description="Low complexity" evidence="2">
    <location>
        <begin position="81"/>
        <end position="106"/>
    </location>
</feature>
<protein>
    <recommendedName>
        <fullName evidence="3">C3H1-type domain-containing protein</fullName>
    </recommendedName>
</protein>
<feature type="region of interest" description="Disordered" evidence="2">
    <location>
        <begin position="285"/>
        <end position="304"/>
    </location>
</feature>
<sequence length="805" mass="85573">MSALQDLDQAEPFSREHHQGSVSSSDCSNTPTTPQTRQMCSPGRLVVNPAADSKNVPEVFYPAIDISSSPCALTVPSVAASVAPSPSSMPSHSPNSQQLLNSNSSPRPAALDSAASTQRVADYCAELKVLMNNDDTGCDVIPGGDSSFETHHGIEHERADTSHTNDSGTDDDRQPYRHGQIGAFKHFPRFDQASRPIVSDNWRTKSATDTTRPQPTSLTTASALSAASPYPQHPRSPFIYTPTRSPLPAPPLSPGRLHPAEPQPPADTRVPINTHIDDLSRRGYGHPTATPTTPHHLLSRSTDGLASQLSSLGVNGGFGNDQAQAAATTTTTTTTTTFAVTVAADTLGYCFVRPNGTRTRLVPVDMLPFQLQGIPAQESGNERLVTLPVPGGVGGDGRSSNLQVLRAVVPPGGIAGGGDAIQSRIDRILAAPPIQHPPSTSTSHLDNSNNQLTSPPSSQPQQQNNQTPAPPPPPKRMKIYCDKWVHEGVCAFTQQGCKYKHEMPSDKATQHQLGLFLGYPVWWKRRQAELTRVTQDQDQDQGQGTTITHSSGGGDGGGVGEKGQGQGQGREQHEGRGNGEERAVGSGHRADGDDGTGPLPGQGLRRDVAVHRGLAASRWGNGLSATNSTGARSAHAQDKTFRPSWRGPTKAASPRGYAEQELQSYDGAGAEMVRYHPATAAEAEAGGPFRFAASPAETLAWPWEQHYYTGSRASQTQLYHRPQPHHSQHPVVAGNSSPFNVACTFAFHPTITSTSTSASTPAHPNPNPNPNPSSSSPYGPIAPPMGCQQRNQQQQPQHPEGAVEP</sequence>
<feature type="compositionally biased region" description="Gly residues" evidence="2">
    <location>
        <begin position="551"/>
        <end position="568"/>
    </location>
</feature>
<feature type="region of interest" description="Disordered" evidence="2">
    <location>
        <begin position="81"/>
        <end position="114"/>
    </location>
</feature>
<feature type="region of interest" description="Disordered" evidence="2">
    <location>
        <begin position="1"/>
        <end position="42"/>
    </location>
</feature>
<keyword evidence="1" id="KW-0862">Zinc</keyword>
<feature type="compositionally biased region" description="Low complexity" evidence="2">
    <location>
        <begin position="447"/>
        <end position="467"/>
    </location>
</feature>
<reference evidence="4" key="1">
    <citation type="submission" date="2023-02" db="EMBL/GenBank/DDBJ databases">
        <authorList>
            <person name="Palmer J.M."/>
        </authorList>
    </citation>
    <scope>NUCLEOTIDE SEQUENCE</scope>
    <source>
        <strain evidence="4">FW57</strain>
    </source>
</reference>
<comment type="caution">
    <text evidence="4">The sequence shown here is derived from an EMBL/GenBank/DDBJ whole genome shotgun (WGS) entry which is preliminary data.</text>
</comment>
<dbReference type="EMBL" id="JAHCVI010000002">
    <property type="protein sequence ID" value="KAG7288588.1"/>
    <property type="molecule type" value="Genomic_DNA"/>
</dbReference>
<feature type="region of interest" description="Disordered" evidence="2">
    <location>
        <begin position="156"/>
        <end position="176"/>
    </location>
</feature>
<feature type="compositionally biased region" description="Basic and acidic residues" evidence="2">
    <location>
        <begin position="570"/>
        <end position="592"/>
    </location>
</feature>
<feature type="region of interest" description="Disordered" evidence="2">
    <location>
        <begin position="753"/>
        <end position="805"/>
    </location>
</feature>
<feature type="compositionally biased region" description="Low complexity" evidence="2">
    <location>
        <begin position="788"/>
        <end position="797"/>
    </location>
</feature>
<dbReference type="Proteomes" id="UP001197093">
    <property type="component" value="Unassembled WGS sequence"/>
</dbReference>
<evidence type="ECO:0000313" key="4">
    <source>
        <dbReference type="EMBL" id="KAG7288588.1"/>
    </source>
</evidence>
<organism evidence="4 5">
    <name type="scientific">Staphylotrichum longicolle</name>
    <dbReference type="NCBI Taxonomy" id="669026"/>
    <lineage>
        <taxon>Eukaryota</taxon>
        <taxon>Fungi</taxon>
        <taxon>Dikarya</taxon>
        <taxon>Ascomycota</taxon>
        <taxon>Pezizomycotina</taxon>
        <taxon>Sordariomycetes</taxon>
        <taxon>Sordariomycetidae</taxon>
        <taxon>Sordariales</taxon>
        <taxon>Chaetomiaceae</taxon>
        <taxon>Staphylotrichum</taxon>
    </lineage>
</organism>
<evidence type="ECO:0000256" key="2">
    <source>
        <dbReference type="SAM" id="MobiDB-lite"/>
    </source>
</evidence>
<name>A0AAD4I121_9PEZI</name>
<feature type="compositionally biased region" description="Low complexity" evidence="2">
    <location>
        <begin position="286"/>
        <end position="296"/>
    </location>
</feature>
<feature type="region of interest" description="Disordered" evidence="2">
    <location>
        <begin position="432"/>
        <end position="478"/>
    </location>
</feature>
<feature type="region of interest" description="Disordered" evidence="2">
    <location>
        <begin position="203"/>
        <end position="270"/>
    </location>
</feature>
<feature type="compositionally biased region" description="Polar residues" evidence="2">
    <location>
        <begin position="20"/>
        <end position="39"/>
    </location>
</feature>
<dbReference type="InterPro" id="IPR000571">
    <property type="entry name" value="Znf_CCCH"/>
</dbReference>
<keyword evidence="5" id="KW-1185">Reference proteome</keyword>
<keyword evidence="1" id="KW-0863">Zinc-finger</keyword>
<dbReference type="AlphaFoldDB" id="A0AAD4I121"/>
<accession>A0AAD4I121</accession>
<gene>
    <name evidence="4" type="ORF">NEMBOFW57_004941</name>
</gene>
<feature type="compositionally biased region" description="Low complexity" evidence="2">
    <location>
        <begin position="534"/>
        <end position="546"/>
    </location>
</feature>
<proteinExistence type="predicted"/>
<feature type="region of interest" description="Disordered" evidence="2">
    <location>
        <begin position="620"/>
        <end position="656"/>
    </location>
</feature>
<feature type="domain" description="C3H1-type" evidence="3">
    <location>
        <begin position="475"/>
        <end position="504"/>
    </location>
</feature>
<evidence type="ECO:0000256" key="1">
    <source>
        <dbReference type="PROSITE-ProRule" id="PRU00723"/>
    </source>
</evidence>
<evidence type="ECO:0000313" key="5">
    <source>
        <dbReference type="Proteomes" id="UP001197093"/>
    </source>
</evidence>
<feature type="compositionally biased region" description="Polar residues" evidence="2">
    <location>
        <begin position="204"/>
        <end position="215"/>
    </location>
</feature>
<feature type="region of interest" description="Disordered" evidence="2">
    <location>
        <begin position="532"/>
        <end position="604"/>
    </location>
</feature>
<feature type="zinc finger region" description="C3H1-type" evidence="1">
    <location>
        <begin position="475"/>
        <end position="504"/>
    </location>
</feature>
<dbReference type="GO" id="GO:0008270">
    <property type="term" value="F:zinc ion binding"/>
    <property type="evidence" value="ECO:0007669"/>
    <property type="project" value="UniProtKB-KW"/>
</dbReference>
<feature type="compositionally biased region" description="Low complexity" evidence="2">
    <location>
        <begin position="216"/>
        <end position="228"/>
    </location>
</feature>
<keyword evidence="1" id="KW-0479">Metal-binding</keyword>
<dbReference type="PROSITE" id="PS50103">
    <property type="entry name" value="ZF_C3H1"/>
    <property type="match status" value="1"/>
</dbReference>
<evidence type="ECO:0000259" key="3">
    <source>
        <dbReference type="PROSITE" id="PS50103"/>
    </source>
</evidence>
<feature type="compositionally biased region" description="Polar residues" evidence="2">
    <location>
        <begin position="437"/>
        <end position="446"/>
    </location>
</feature>